<keyword evidence="8" id="KW-0028">Amino-acid biosynthesis</keyword>
<dbReference type="AlphaFoldDB" id="A0A143WNL6"/>
<name>A0A143WNL6_TREPR</name>
<evidence type="ECO:0000256" key="1">
    <source>
        <dbReference type="ARBA" id="ARBA00000024"/>
    </source>
</evidence>
<accession>A0A143WNL6</accession>
<dbReference type="CDD" id="cd11534">
    <property type="entry name" value="NTP-PPase_HisIE_like"/>
    <property type="match status" value="1"/>
</dbReference>
<dbReference type="SUPFAM" id="SSF141734">
    <property type="entry name" value="HisI-like"/>
    <property type="match status" value="1"/>
</dbReference>
<keyword evidence="11" id="KW-0067">ATP-binding</keyword>
<dbReference type="EC" id="3.5.4.19" evidence="6"/>
<evidence type="ECO:0000256" key="8">
    <source>
        <dbReference type="ARBA" id="ARBA00022605"/>
    </source>
</evidence>
<evidence type="ECO:0000256" key="3">
    <source>
        <dbReference type="ARBA" id="ARBA00005169"/>
    </source>
</evidence>
<comment type="catalytic activity">
    <reaction evidence="2">
        <text>1-(5-phospho-beta-D-ribosyl)-ATP + H2O = 1-(5-phospho-beta-D-ribosyl)-5'-AMP + diphosphate + H(+)</text>
        <dbReference type="Rhea" id="RHEA:22828"/>
        <dbReference type="ChEBI" id="CHEBI:15377"/>
        <dbReference type="ChEBI" id="CHEBI:15378"/>
        <dbReference type="ChEBI" id="CHEBI:33019"/>
        <dbReference type="ChEBI" id="CHEBI:59457"/>
        <dbReference type="ChEBI" id="CHEBI:73183"/>
        <dbReference type="EC" id="3.6.1.31"/>
    </reaction>
</comment>
<comment type="pathway">
    <text evidence="3">Amino-acid biosynthesis; L-histidine biosynthesis; L-histidine from 5-phospho-alpha-D-ribose 1-diphosphate: step 3/9.</text>
</comment>
<evidence type="ECO:0000256" key="13">
    <source>
        <dbReference type="ARBA" id="ARBA00023268"/>
    </source>
</evidence>
<dbReference type="InterPro" id="IPR038019">
    <property type="entry name" value="PRib_AMP_CycHydrolase_sf"/>
</dbReference>
<dbReference type="Gene3D" id="1.10.287.1080">
    <property type="entry name" value="MazG-like"/>
    <property type="match status" value="1"/>
</dbReference>
<evidence type="ECO:0000256" key="7">
    <source>
        <dbReference type="ARBA" id="ARBA00017720"/>
    </source>
</evidence>
<dbReference type="Proteomes" id="UP000075242">
    <property type="component" value="Chromosome I"/>
</dbReference>
<organism evidence="15 16">
    <name type="scientific">Tremblaya princeps</name>
    <dbReference type="NCBI Taxonomy" id="189385"/>
    <lineage>
        <taxon>Bacteria</taxon>
        <taxon>Pseudomonadati</taxon>
        <taxon>Pseudomonadota</taxon>
        <taxon>Betaproteobacteria</taxon>
        <taxon>Candidatus Tremblayella</taxon>
    </lineage>
</organism>
<dbReference type="UniPathway" id="UPA00031">
    <property type="reaction ID" value="UER00007"/>
</dbReference>
<dbReference type="Pfam" id="PF01502">
    <property type="entry name" value="PRA-CH"/>
    <property type="match status" value="1"/>
</dbReference>
<proteinExistence type="predicted"/>
<evidence type="ECO:0000256" key="12">
    <source>
        <dbReference type="ARBA" id="ARBA00023102"/>
    </source>
</evidence>
<dbReference type="GO" id="GO:0000105">
    <property type="term" value="P:L-histidine biosynthetic process"/>
    <property type="evidence" value="ECO:0007669"/>
    <property type="project" value="UniProtKB-UniPathway"/>
</dbReference>
<gene>
    <name evidence="15" type="primary">hisE</name>
    <name evidence="15" type="ORF">MHIR_TP00109</name>
</gene>
<dbReference type="PATRIC" id="fig|189385.8.peg.116"/>
<evidence type="ECO:0000259" key="14">
    <source>
        <dbReference type="Pfam" id="PF01502"/>
    </source>
</evidence>
<evidence type="ECO:0000256" key="6">
    <source>
        <dbReference type="ARBA" id="ARBA00012721"/>
    </source>
</evidence>
<evidence type="ECO:0000256" key="4">
    <source>
        <dbReference type="ARBA" id="ARBA00005204"/>
    </source>
</evidence>
<evidence type="ECO:0000256" key="10">
    <source>
        <dbReference type="ARBA" id="ARBA00022801"/>
    </source>
</evidence>
<dbReference type="InterPro" id="IPR021130">
    <property type="entry name" value="PRib-ATP_PPHydrolase-like"/>
</dbReference>
<dbReference type="PANTHER" id="PTHR42945:SF1">
    <property type="entry name" value="HISTIDINE BIOSYNTHESIS BIFUNCTIONAL PROTEIN HIS7"/>
    <property type="match status" value="1"/>
</dbReference>
<dbReference type="GO" id="GO:0005524">
    <property type="term" value="F:ATP binding"/>
    <property type="evidence" value="ECO:0007669"/>
    <property type="project" value="UniProtKB-KW"/>
</dbReference>
<reference evidence="16" key="1">
    <citation type="submission" date="2016-01" db="EMBL/GenBank/DDBJ databases">
        <authorList>
            <person name="Husnik F."/>
        </authorList>
    </citation>
    <scope>NUCLEOTIDE SEQUENCE [LARGE SCALE GENOMIC DNA]</scope>
</reference>
<sequence>MIAAVVQDATTGTVVMHASLNRDALVGCLTTGCAVYTARGTGAAWRKGAGSGQLQHASSARMDCDRDSMLLVVGACAASCHRGAFCCYHGMLGCPYHLCTGSVLRGIRSRDVCGASHTAMLARKGAHGVLRKLHEELGELSAVAYPGAPSILVLKEAADVCFHALMVLMACGVHPHAMCAELASRAGMPGVRERSARYGV</sequence>
<dbReference type="GO" id="GO:0004636">
    <property type="term" value="F:phosphoribosyl-ATP diphosphatase activity"/>
    <property type="evidence" value="ECO:0007669"/>
    <property type="project" value="UniProtKB-EC"/>
</dbReference>
<keyword evidence="13" id="KW-0511">Multifunctional enzyme</keyword>
<feature type="domain" description="Phosphoribosyl-AMP cyclohydrolase" evidence="14">
    <location>
        <begin position="16"/>
        <end position="89"/>
    </location>
</feature>
<dbReference type="InterPro" id="IPR008179">
    <property type="entry name" value="HisE"/>
</dbReference>
<keyword evidence="10 15" id="KW-0378">Hydrolase</keyword>
<dbReference type="EMBL" id="LN999011">
    <property type="protein sequence ID" value="CUX76729.1"/>
    <property type="molecule type" value="Genomic_DNA"/>
</dbReference>
<keyword evidence="9" id="KW-0547">Nucleotide-binding</keyword>
<evidence type="ECO:0000256" key="5">
    <source>
        <dbReference type="ARBA" id="ARBA00012414"/>
    </source>
</evidence>
<dbReference type="Gene3D" id="3.10.20.810">
    <property type="entry name" value="Phosphoribosyl-AMP cyclohydrolase"/>
    <property type="match status" value="1"/>
</dbReference>
<dbReference type="PANTHER" id="PTHR42945">
    <property type="entry name" value="HISTIDINE BIOSYNTHESIS BIFUNCTIONAL PROTEIN"/>
    <property type="match status" value="1"/>
</dbReference>
<evidence type="ECO:0000256" key="2">
    <source>
        <dbReference type="ARBA" id="ARBA00001460"/>
    </source>
</evidence>
<dbReference type="Pfam" id="PF01503">
    <property type="entry name" value="PRA-PH"/>
    <property type="match status" value="1"/>
</dbReference>
<evidence type="ECO:0000313" key="15">
    <source>
        <dbReference type="EMBL" id="CUX76729.1"/>
    </source>
</evidence>
<dbReference type="EC" id="3.6.1.31" evidence="5"/>
<keyword evidence="12" id="KW-0368">Histidine biosynthesis</keyword>
<comment type="catalytic activity">
    <reaction evidence="1">
        <text>1-(5-phospho-beta-D-ribosyl)-5'-AMP + H2O = 1-(5-phospho-beta-D-ribosyl)-5-[(5-phospho-beta-D-ribosylamino)methylideneamino]imidazole-4-carboxamide</text>
        <dbReference type="Rhea" id="RHEA:20049"/>
        <dbReference type="ChEBI" id="CHEBI:15377"/>
        <dbReference type="ChEBI" id="CHEBI:58435"/>
        <dbReference type="ChEBI" id="CHEBI:59457"/>
        <dbReference type="EC" id="3.5.4.19"/>
    </reaction>
</comment>
<evidence type="ECO:0000256" key="11">
    <source>
        <dbReference type="ARBA" id="ARBA00022840"/>
    </source>
</evidence>
<evidence type="ECO:0000256" key="9">
    <source>
        <dbReference type="ARBA" id="ARBA00022741"/>
    </source>
</evidence>
<dbReference type="GO" id="GO:0004635">
    <property type="term" value="F:phosphoribosyl-AMP cyclohydrolase activity"/>
    <property type="evidence" value="ECO:0007669"/>
    <property type="project" value="UniProtKB-EC"/>
</dbReference>
<evidence type="ECO:0000313" key="16">
    <source>
        <dbReference type="Proteomes" id="UP000075242"/>
    </source>
</evidence>
<dbReference type="SUPFAM" id="SSF101386">
    <property type="entry name" value="all-alpha NTP pyrophosphatases"/>
    <property type="match status" value="1"/>
</dbReference>
<dbReference type="InterPro" id="IPR002496">
    <property type="entry name" value="PRib_AMP_CycHydrolase_dom"/>
</dbReference>
<protein>
    <recommendedName>
        <fullName evidence="7">Histidine biosynthesis bifunctional protein HisIE</fullName>
        <ecNumber evidence="6">3.5.4.19</ecNumber>
        <ecNumber evidence="5">3.6.1.31</ecNumber>
    </recommendedName>
</protein>
<comment type="pathway">
    <text evidence="4">Amino-acid biosynthesis; L-histidine biosynthesis; L-histidine from 5-phospho-alpha-D-ribose 1-diphosphate: step 2/9.</text>
</comment>